<feature type="repeat" description="WD" evidence="5">
    <location>
        <begin position="463"/>
        <end position="495"/>
    </location>
</feature>
<dbReference type="OrthoDB" id="10265743at2759"/>
<feature type="repeat" description="WD" evidence="5">
    <location>
        <begin position="558"/>
        <end position="600"/>
    </location>
</feature>
<dbReference type="InterPro" id="IPR001680">
    <property type="entry name" value="WD40_rpt"/>
</dbReference>
<evidence type="ECO:0000313" key="8">
    <source>
        <dbReference type="EMBL" id="KRY82546.1"/>
    </source>
</evidence>
<evidence type="ECO:0000256" key="4">
    <source>
        <dbReference type="PROSITE-ProRule" id="PRU00035"/>
    </source>
</evidence>
<evidence type="ECO:0000313" key="9">
    <source>
        <dbReference type="Proteomes" id="UP000054995"/>
    </source>
</evidence>
<evidence type="ECO:0000256" key="2">
    <source>
        <dbReference type="ARBA" id="ARBA00022737"/>
    </source>
</evidence>
<dbReference type="InterPro" id="IPR036427">
    <property type="entry name" value="Bromodomain-like_sf"/>
</dbReference>
<dbReference type="InterPro" id="IPR015943">
    <property type="entry name" value="WD40/YVTN_repeat-like_dom_sf"/>
</dbReference>
<feature type="compositionally biased region" description="Low complexity" evidence="6">
    <location>
        <begin position="848"/>
        <end position="860"/>
    </location>
</feature>
<feature type="compositionally biased region" description="Basic and acidic residues" evidence="6">
    <location>
        <begin position="813"/>
        <end position="825"/>
    </location>
</feature>
<name>A0A0V1F9X2_TRIPS</name>
<evidence type="ECO:0000259" key="7">
    <source>
        <dbReference type="PROSITE" id="PS50014"/>
    </source>
</evidence>
<protein>
    <submittedName>
        <fullName evidence="8">Bromodomain and WD repeat-containing protein 1</fullName>
    </submittedName>
</protein>
<dbReference type="GO" id="GO:0007010">
    <property type="term" value="P:cytoskeleton organization"/>
    <property type="evidence" value="ECO:0007669"/>
    <property type="project" value="TreeGrafter"/>
</dbReference>
<evidence type="ECO:0000256" key="1">
    <source>
        <dbReference type="ARBA" id="ARBA00022574"/>
    </source>
</evidence>
<dbReference type="SMART" id="SM00855">
    <property type="entry name" value="PGAM"/>
    <property type="match status" value="1"/>
</dbReference>
<dbReference type="PROSITE" id="PS50082">
    <property type="entry name" value="WD_REPEATS_2"/>
    <property type="match status" value="6"/>
</dbReference>
<feature type="compositionally biased region" description="Polar residues" evidence="6">
    <location>
        <begin position="794"/>
        <end position="809"/>
    </location>
</feature>
<evidence type="ECO:0000256" key="6">
    <source>
        <dbReference type="SAM" id="MobiDB-lite"/>
    </source>
</evidence>
<dbReference type="Pfam" id="PF00300">
    <property type="entry name" value="His_Phos_1"/>
    <property type="match status" value="1"/>
</dbReference>
<dbReference type="InterPro" id="IPR057451">
    <property type="entry name" value="BRWD/PHIP_AD"/>
</dbReference>
<feature type="repeat" description="WD" evidence="5">
    <location>
        <begin position="527"/>
        <end position="557"/>
    </location>
</feature>
<dbReference type="SUPFAM" id="SSF50978">
    <property type="entry name" value="WD40 repeat-like"/>
    <property type="match status" value="1"/>
</dbReference>
<gene>
    <name evidence="8" type="primary">Brwd1</name>
    <name evidence="8" type="ORF">T4D_4251</name>
</gene>
<keyword evidence="1 5" id="KW-0853">WD repeat</keyword>
<feature type="region of interest" description="Disordered" evidence="6">
    <location>
        <begin position="788"/>
        <end position="1001"/>
    </location>
</feature>
<dbReference type="InterPro" id="IPR052060">
    <property type="entry name" value="Bromo_WD_repeat"/>
</dbReference>
<dbReference type="Gene3D" id="2.130.10.10">
    <property type="entry name" value="YVTN repeat-like/Quinoprotein amine dehydrogenase"/>
    <property type="match status" value="3"/>
</dbReference>
<dbReference type="EMBL" id="JYDT01000170">
    <property type="protein sequence ID" value="KRY82546.1"/>
    <property type="molecule type" value="Genomic_DNA"/>
</dbReference>
<feature type="compositionally biased region" description="Low complexity" evidence="6">
    <location>
        <begin position="1506"/>
        <end position="1519"/>
    </location>
</feature>
<feature type="compositionally biased region" description="Basic and acidic residues" evidence="6">
    <location>
        <begin position="973"/>
        <end position="984"/>
    </location>
</feature>
<feature type="domain" description="Bromo" evidence="7">
    <location>
        <begin position="1268"/>
        <end position="1338"/>
    </location>
</feature>
<dbReference type="Gene3D" id="1.20.920.10">
    <property type="entry name" value="Bromodomain-like"/>
    <property type="match status" value="1"/>
</dbReference>
<keyword evidence="9" id="KW-1185">Reference proteome</keyword>
<feature type="compositionally biased region" description="Acidic residues" evidence="6">
    <location>
        <begin position="826"/>
        <end position="843"/>
    </location>
</feature>
<dbReference type="InterPro" id="IPR036322">
    <property type="entry name" value="WD40_repeat_dom_sf"/>
</dbReference>
<keyword evidence="3 4" id="KW-0103">Bromodomain</keyword>
<feature type="compositionally biased region" description="Low complexity" evidence="6">
    <location>
        <begin position="1626"/>
        <end position="1648"/>
    </location>
</feature>
<dbReference type="InterPro" id="IPR013078">
    <property type="entry name" value="His_Pase_superF_clade-1"/>
</dbReference>
<accession>A0A0V1F9X2</accession>
<dbReference type="SMART" id="SM00320">
    <property type="entry name" value="WD40"/>
    <property type="match status" value="8"/>
</dbReference>
<dbReference type="PANTHER" id="PTHR16266">
    <property type="entry name" value="WD REPEAT DOMAIN 9"/>
    <property type="match status" value="1"/>
</dbReference>
<dbReference type="SUPFAM" id="SSF47370">
    <property type="entry name" value="Bromodomain"/>
    <property type="match status" value="1"/>
</dbReference>
<feature type="compositionally biased region" description="Basic residues" evidence="6">
    <location>
        <begin position="877"/>
        <end position="889"/>
    </location>
</feature>
<evidence type="ECO:0000256" key="3">
    <source>
        <dbReference type="ARBA" id="ARBA00023117"/>
    </source>
</evidence>
<feature type="repeat" description="WD" evidence="5">
    <location>
        <begin position="282"/>
        <end position="323"/>
    </location>
</feature>
<feature type="compositionally biased region" description="Polar residues" evidence="6">
    <location>
        <begin position="1540"/>
        <end position="1558"/>
    </location>
</feature>
<sequence length="1841" mass="207439">MNIRFILPNSCNSSGLTDLNVHRVVQGHLNCSLNEEGREQAFSLGRHFTAAGISLSLVYSSDLLRAVETAELIISCQNSAKHLQIIPDSRLRERVKEEQEQMSNNREVCFEEHLLYLIYRFLSMKEGLGDAADALGRSLETAGYIPSRFDYQGVERHQTLAQFHSIYASRIRNDHLPVLLENFIAQTQRFAPAGLTGVPSLLDTGPFSMLRADSSSSMLQRKWRRRDVAGLRSCMPMPVARNVGNRFNLADMFFASQVSSTNLMQQLSFRMLFPKFHLQAAVIGHLASVCCVTFDRTGRRLFTGGDDHLIKVWSPRTARLLYTFRGFCGQITDMHVNYENTLIAGASMDKFIRVWSLKNAQPVAAMTGHTGMITNLQFLPSPTTDRQVLVSTGNDGNVFFWHYTQDAFEASPVRFNVRSKVGGRVIGLSVSSGGRFVGTCGSDHSITVFKVPEDGEPEMTFDIIGHSDRIDCIKWAHSGLRFATCSKDGLAKIWKYQYTSWNPMLLDPSLSRGTCESTRRLSMLVCSWNADDTLLVTSSNDNQIRVWDSISGQLIRSFGDHTNDVQNLILHPSDPDLMVTAGDDGQVIFWNVGEGVRVNSYLNKRTVSNHEVECSIYECCFSPDGFHFAAVDSLGSTLFFGLHHEYPPVPGEQFFHTDYRPLLADEAEYVVDEQTQLPPHLMPPPFLVNAEGEPYPPAEQRFVPGKEHCSEQYLVPELPLVSEDTVASAGPSRFGFHLQADASRQLFCCWTSRHLVPALDPDELSTLHGRIMETARLEEDLFLKESSRHLPTPRSESPLATDSAQQQRAAETALERDSRRFRVDDIDLLAEESTDDDDYDPDYTEGNSGSAGAAAAAAVGSSGGGAAVAGDANTRSLRTRRSTRRRRGRRADTDPASQGRFSLTNGSLDDSTARSTAGEFVYFDDDNDEDYYQHSTDNEEDEDEEEDDDDDDDDEEDEDDDWYSDMSMVNMRSESDHSDEEQRATRNNTGQRRDSRRRGRRAAAVAAAAEVDASAEVSSRLNSVPRYEDLLTKFHFSDWITSTTCRPSPYFPQQGDEVVYFHQGHRMYVDEVRRANLYKLKEKDLPWNSGLRLEETEFAVVKEVTFHLHQVRSCRLKLTRINPRSSVEQHAFSFYVCFHDIPSVIDFIVLRQLYDSSIRRRWRTEDSFKALIDDRWWFGTVVGKVTQPQSTSHFQSIMVRWENQDEDRLSPWDLVPLEVGNNARDNGEISDLSDAASIWPYTPKANEWPSRGRDAECQRLLLGLEVISGQPFAEPFLEPVDLDVYPWYCMCIEYPCDLSTIKARLVNRFYRRVAAVKFDVERINQNACTFNEPNSTIVHQAKLLTSVLLAYISRPNCFEIDQLYEEFMEQMAEEDSASTSSLNNGFIGFDQPGPSGLSRQQQQQQPQQQSGSNWIEQCQNLLQDIFRANDESQSVKLGRRLTLSLLGMQRRLSLGHLASPEALEREMDAAMASYSTRSSTRQSVTFVDSLYAKFKRDFEPVLQSWQQQQQQQQHQHQQQNSRNGRKQEARTASRAAVTNRPYNTRSAHGQLGNSSISRTVAKDDIVSNDAQRLGIEENNGRGGAGDTGNDDDDDDDDDAAGNDEKMMMLRREQEQPCCSKALPATLSSLSTSSSSSASTSSRAKQQQSAGGGNNDWQNRLRRKRPAVSEYSTTYGCSEDSDSDTADVSEDGTTLTSSRGRLIKQRLMDYRLPDLWKPAVQATSSRSTSTAKELNLCHCLMPVFENGSNQCAKQRWSTRLKMEPDFCPTILVVSHGGTIRRLFAHFFSPELMLEGFCPGSRGAAMRIAANTAYSTFDLRFNLDGTKHIRSVQLHRLDHLCLK</sequence>
<dbReference type="Pfam" id="PF00400">
    <property type="entry name" value="WD40"/>
    <property type="match status" value="6"/>
</dbReference>
<feature type="compositionally biased region" description="Acidic residues" evidence="6">
    <location>
        <begin position="938"/>
        <end position="963"/>
    </location>
</feature>
<dbReference type="SMART" id="SM00297">
    <property type="entry name" value="BROMO"/>
    <property type="match status" value="1"/>
</dbReference>
<feature type="compositionally biased region" description="Acidic residues" evidence="6">
    <location>
        <begin position="1678"/>
        <end position="1689"/>
    </location>
</feature>
<keyword evidence="2" id="KW-0677">Repeat</keyword>
<dbReference type="InterPro" id="IPR029033">
    <property type="entry name" value="His_PPase_superfam"/>
</dbReference>
<dbReference type="InterPro" id="IPR019775">
    <property type="entry name" value="WD40_repeat_CS"/>
</dbReference>
<dbReference type="PROSITE" id="PS50014">
    <property type="entry name" value="BROMODOMAIN_2"/>
    <property type="match status" value="1"/>
</dbReference>
<comment type="caution">
    <text evidence="8">The sequence shown here is derived from an EMBL/GenBank/DDBJ whole genome shotgun (WGS) entry which is preliminary data.</text>
</comment>
<feature type="compositionally biased region" description="Acidic residues" evidence="6">
    <location>
        <begin position="1588"/>
        <end position="1601"/>
    </location>
</feature>
<dbReference type="CDD" id="cd07067">
    <property type="entry name" value="HP_PGM_like"/>
    <property type="match status" value="1"/>
</dbReference>
<dbReference type="GO" id="GO:0016791">
    <property type="term" value="F:phosphatase activity"/>
    <property type="evidence" value="ECO:0007669"/>
    <property type="project" value="UniProtKB-ARBA"/>
</dbReference>
<dbReference type="Proteomes" id="UP000054995">
    <property type="component" value="Unassembled WGS sequence"/>
</dbReference>
<dbReference type="PANTHER" id="PTHR16266:SF17">
    <property type="entry name" value="BRWD3"/>
    <property type="match status" value="1"/>
</dbReference>
<feature type="repeat" description="WD" evidence="5">
    <location>
        <begin position="366"/>
        <end position="411"/>
    </location>
</feature>
<feature type="repeat" description="WD" evidence="5">
    <location>
        <begin position="324"/>
        <end position="365"/>
    </location>
</feature>
<feature type="compositionally biased region" description="Polar residues" evidence="6">
    <location>
        <begin position="895"/>
        <end position="915"/>
    </location>
</feature>
<dbReference type="GO" id="GO:0008360">
    <property type="term" value="P:regulation of cell shape"/>
    <property type="evidence" value="ECO:0007669"/>
    <property type="project" value="TreeGrafter"/>
</dbReference>
<feature type="region of interest" description="Disordered" evidence="6">
    <location>
        <begin position="1503"/>
        <end position="1601"/>
    </location>
</feature>
<dbReference type="GO" id="GO:0006357">
    <property type="term" value="P:regulation of transcription by RNA polymerase II"/>
    <property type="evidence" value="ECO:0007669"/>
    <property type="project" value="TreeGrafter"/>
</dbReference>
<evidence type="ECO:0000256" key="5">
    <source>
        <dbReference type="PROSITE-ProRule" id="PRU00221"/>
    </source>
</evidence>
<dbReference type="PROSITE" id="PS50294">
    <property type="entry name" value="WD_REPEATS_REGION"/>
    <property type="match status" value="4"/>
</dbReference>
<reference evidence="8 9" key="1">
    <citation type="submission" date="2015-01" db="EMBL/GenBank/DDBJ databases">
        <title>Evolution of Trichinella species and genotypes.</title>
        <authorList>
            <person name="Korhonen P.K."/>
            <person name="Edoardo P."/>
            <person name="Giuseppe L.R."/>
            <person name="Gasser R.B."/>
        </authorList>
    </citation>
    <scope>NUCLEOTIDE SEQUENCE [LARGE SCALE GENOMIC DNA]</scope>
    <source>
        <strain evidence="8">ISS470</strain>
    </source>
</reference>
<dbReference type="InterPro" id="IPR001487">
    <property type="entry name" value="Bromodomain"/>
</dbReference>
<dbReference type="Pfam" id="PF25313">
    <property type="entry name" value="BRWD_AD"/>
    <property type="match status" value="1"/>
</dbReference>
<dbReference type="SUPFAM" id="SSF53254">
    <property type="entry name" value="Phosphoglycerate mutase-like"/>
    <property type="match status" value="1"/>
</dbReference>
<dbReference type="Pfam" id="PF00439">
    <property type="entry name" value="Bromodomain"/>
    <property type="match status" value="1"/>
</dbReference>
<dbReference type="GO" id="GO:0005634">
    <property type="term" value="C:nucleus"/>
    <property type="evidence" value="ECO:0007669"/>
    <property type="project" value="TreeGrafter"/>
</dbReference>
<feature type="region of interest" description="Disordered" evidence="6">
    <location>
        <begin position="1393"/>
        <end position="1412"/>
    </location>
</feature>
<dbReference type="CDD" id="cd00200">
    <property type="entry name" value="WD40"/>
    <property type="match status" value="1"/>
</dbReference>
<dbReference type="FunFam" id="1.20.920.10:FF:000066">
    <property type="entry name" value="Transcription initiation factor TFIID subunit 1"/>
    <property type="match status" value="1"/>
</dbReference>
<dbReference type="Gene3D" id="3.40.50.1240">
    <property type="entry name" value="Phosphoglycerate mutase-like"/>
    <property type="match status" value="2"/>
</dbReference>
<organism evidence="8 9">
    <name type="scientific">Trichinella pseudospiralis</name>
    <name type="common">Parasitic roundworm</name>
    <dbReference type="NCBI Taxonomy" id="6337"/>
    <lineage>
        <taxon>Eukaryota</taxon>
        <taxon>Metazoa</taxon>
        <taxon>Ecdysozoa</taxon>
        <taxon>Nematoda</taxon>
        <taxon>Enoplea</taxon>
        <taxon>Dorylaimia</taxon>
        <taxon>Trichinellida</taxon>
        <taxon>Trichinellidae</taxon>
        <taxon>Trichinella</taxon>
    </lineage>
</organism>
<feature type="region of interest" description="Disordered" evidence="6">
    <location>
        <begin position="1626"/>
        <end position="1696"/>
    </location>
</feature>
<dbReference type="PROSITE" id="PS00678">
    <property type="entry name" value="WD_REPEATS_1"/>
    <property type="match status" value="1"/>
</dbReference>
<dbReference type="PRINTS" id="PR00503">
    <property type="entry name" value="BROMODOMAIN"/>
</dbReference>
<proteinExistence type="predicted"/>